<dbReference type="PROSITE" id="PS00194">
    <property type="entry name" value="THIOREDOXIN_1"/>
    <property type="match status" value="1"/>
</dbReference>
<dbReference type="InterPro" id="IPR050553">
    <property type="entry name" value="Thioredoxin_ResA/DsbE_sf"/>
</dbReference>
<keyword evidence="4" id="KW-1015">Disulfide bond</keyword>
<evidence type="ECO:0000256" key="3">
    <source>
        <dbReference type="ARBA" id="ARBA00022748"/>
    </source>
</evidence>
<evidence type="ECO:0000313" key="7">
    <source>
        <dbReference type="EMBL" id="VEJ09622.1"/>
    </source>
</evidence>
<organism evidence="7 8">
    <name type="scientific">Actinobacillus delphinicola</name>
    <dbReference type="NCBI Taxonomy" id="51161"/>
    <lineage>
        <taxon>Bacteria</taxon>
        <taxon>Pseudomonadati</taxon>
        <taxon>Pseudomonadota</taxon>
        <taxon>Gammaproteobacteria</taxon>
        <taxon>Pasteurellales</taxon>
        <taxon>Pasteurellaceae</taxon>
        <taxon>Actinobacillus</taxon>
    </lineage>
</organism>
<keyword evidence="5" id="KW-0676">Redox-active center</keyword>
<dbReference type="KEGG" id="adp:NCTC12871_01094"/>
<comment type="subcellular location">
    <subcellularLocation>
        <location evidence="1">Cell inner membrane</location>
        <topology evidence="1">Single-pass membrane protein</topology>
        <orientation evidence="1">Periplasmic side</orientation>
    </subcellularLocation>
</comment>
<dbReference type="InterPro" id="IPR017937">
    <property type="entry name" value="Thioredoxin_CS"/>
</dbReference>
<dbReference type="InterPro" id="IPR036249">
    <property type="entry name" value="Thioredoxin-like_sf"/>
</dbReference>
<dbReference type="PANTHER" id="PTHR42852:SF6">
    <property type="entry name" value="THIOL:DISULFIDE INTERCHANGE PROTEIN DSBE"/>
    <property type="match status" value="1"/>
</dbReference>
<dbReference type="SUPFAM" id="SSF52833">
    <property type="entry name" value="Thioredoxin-like"/>
    <property type="match status" value="1"/>
</dbReference>
<evidence type="ECO:0000256" key="4">
    <source>
        <dbReference type="ARBA" id="ARBA00023157"/>
    </source>
</evidence>
<name>A0A448TUE7_9PAST</name>
<dbReference type="GO" id="GO:0017004">
    <property type="term" value="P:cytochrome complex assembly"/>
    <property type="evidence" value="ECO:0007669"/>
    <property type="project" value="UniProtKB-KW"/>
</dbReference>
<dbReference type="PROSITE" id="PS51352">
    <property type="entry name" value="THIOREDOXIN_2"/>
    <property type="match status" value="1"/>
</dbReference>
<dbReference type="EMBL" id="LR134510">
    <property type="protein sequence ID" value="VEJ09622.1"/>
    <property type="molecule type" value="Genomic_DNA"/>
</dbReference>
<accession>A0A448TUE7</accession>
<protein>
    <submittedName>
        <fullName evidence="7">Periplasmic protein thiol--disulfide oxidoreductase DsbE</fullName>
    </submittedName>
</protein>
<evidence type="ECO:0000259" key="6">
    <source>
        <dbReference type="PROSITE" id="PS51352"/>
    </source>
</evidence>
<dbReference type="RefSeq" id="WP_126599704.1">
    <property type="nucleotide sequence ID" value="NZ_LR134510.1"/>
</dbReference>
<evidence type="ECO:0000256" key="1">
    <source>
        <dbReference type="ARBA" id="ARBA00004383"/>
    </source>
</evidence>
<keyword evidence="3" id="KW-0201">Cytochrome c-type biogenesis</keyword>
<keyword evidence="8" id="KW-1185">Reference proteome</keyword>
<comment type="similarity">
    <text evidence="2">Belongs to the thioredoxin family. DsbE subfamily.</text>
</comment>
<dbReference type="Gene3D" id="3.40.30.10">
    <property type="entry name" value="Glutaredoxin"/>
    <property type="match status" value="1"/>
</dbReference>
<feature type="domain" description="Thioredoxin" evidence="6">
    <location>
        <begin position="37"/>
        <end position="174"/>
    </location>
</feature>
<dbReference type="Pfam" id="PF08534">
    <property type="entry name" value="Redoxin"/>
    <property type="match status" value="1"/>
</dbReference>
<dbReference type="PANTHER" id="PTHR42852">
    <property type="entry name" value="THIOL:DISULFIDE INTERCHANGE PROTEIN DSBE"/>
    <property type="match status" value="1"/>
</dbReference>
<dbReference type="Proteomes" id="UP000279799">
    <property type="component" value="Chromosome"/>
</dbReference>
<sequence>MKKRYIPLVLFLLIAIAFFVQLLRNEHGDDPRALESALVGQPMPASNLQGLWGKHLNYNELFKNGKPVLVNVWATWCPTCFAEHQFLDELAKSGVPIVGVDYKDGVEAAREWLHTYGNPYKAVINDGNGVLGLDLGIYGTPETFLVDGKGIIRYRWTGNLDADGWKNTLGPLYEKYKAEGDHK</sequence>
<dbReference type="AlphaFoldDB" id="A0A448TUE7"/>
<dbReference type="InterPro" id="IPR013740">
    <property type="entry name" value="Redoxin"/>
</dbReference>
<dbReference type="GO" id="GO:0030288">
    <property type="term" value="C:outer membrane-bounded periplasmic space"/>
    <property type="evidence" value="ECO:0007669"/>
    <property type="project" value="InterPro"/>
</dbReference>
<dbReference type="InterPro" id="IPR013766">
    <property type="entry name" value="Thioredoxin_domain"/>
</dbReference>
<proteinExistence type="inferred from homology"/>
<evidence type="ECO:0000256" key="5">
    <source>
        <dbReference type="ARBA" id="ARBA00023284"/>
    </source>
</evidence>
<evidence type="ECO:0000313" key="8">
    <source>
        <dbReference type="Proteomes" id="UP000279799"/>
    </source>
</evidence>
<reference evidence="7 8" key="1">
    <citation type="submission" date="2018-12" db="EMBL/GenBank/DDBJ databases">
        <authorList>
            <consortium name="Pathogen Informatics"/>
        </authorList>
    </citation>
    <scope>NUCLEOTIDE SEQUENCE [LARGE SCALE GENOMIC DNA]</scope>
    <source>
        <strain evidence="7 8">NCTC12871</strain>
    </source>
</reference>
<dbReference type="GO" id="GO:0015036">
    <property type="term" value="F:disulfide oxidoreductase activity"/>
    <property type="evidence" value="ECO:0007669"/>
    <property type="project" value="InterPro"/>
</dbReference>
<dbReference type="InterPro" id="IPR004799">
    <property type="entry name" value="Periplasmic_diS_OxRdtase_DsbE"/>
</dbReference>
<dbReference type="NCBIfam" id="TIGR00385">
    <property type="entry name" value="dsbE"/>
    <property type="match status" value="1"/>
</dbReference>
<dbReference type="OrthoDB" id="9799347at2"/>
<dbReference type="GO" id="GO:0005886">
    <property type="term" value="C:plasma membrane"/>
    <property type="evidence" value="ECO:0007669"/>
    <property type="project" value="UniProtKB-SubCell"/>
</dbReference>
<gene>
    <name evidence="7" type="primary">dsbE</name>
    <name evidence="7" type="ORF">NCTC12871_01094</name>
</gene>
<evidence type="ECO:0000256" key="2">
    <source>
        <dbReference type="ARBA" id="ARBA00007758"/>
    </source>
</evidence>